<reference evidence="1 2" key="1">
    <citation type="submission" date="2017-03" db="EMBL/GenBank/DDBJ databases">
        <authorList>
            <person name="Afonso C.L."/>
            <person name="Miller P.J."/>
            <person name="Scott M.A."/>
            <person name="Spackman E."/>
            <person name="Goraichik I."/>
            <person name="Dimitrov K.M."/>
            <person name="Suarez D.L."/>
            <person name="Swayne D.E."/>
        </authorList>
    </citation>
    <scope>NUCLEOTIDE SEQUENCE [LARGE SCALE GENOMIC DNA]</scope>
    <source>
        <strain evidence="1 2">CECT 7023</strain>
    </source>
</reference>
<dbReference type="Proteomes" id="UP000193900">
    <property type="component" value="Unassembled WGS sequence"/>
</dbReference>
<organism evidence="1 2">
    <name type="scientific">Roseisalinus antarcticus</name>
    <dbReference type="NCBI Taxonomy" id="254357"/>
    <lineage>
        <taxon>Bacteria</taxon>
        <taxon>Pseudomonadati</taxon>
        <taxon>Pseudomonadota</taxon>
        <taxon>Alphaproteobacteria</taxon>
        <taxon>Rhodobacterales</taxon>
        <taxon>Roseobacteraceae</taxon>
        <taxon>Roseisalinus</taxon>
    </lineage>
</organism>
<accession>A0A1Y5U2I4</accession>
<evidence type="ECO:0000313" key="1">
    <source>
        <dbReference type="EMBL" id="SLN75239.1"/>
    </source>
</evidence>
<evidence type="ECO:0000313" key="2">
    <source>
        <dbReference type="Proteomes" id="UP000193900"/>
    </source>
</evidence>
<proteinExistence type="predicted"/>
<name>A0A1Y5U2I4_9RHOB</name>
<dbReference type="AlphaFoldDB" id="A0A1Y5U2I4"/>
<keyword evidence="2" id="KW-1185">Reference proteome</keyword>
<sequence length="66" mass="7121">MAIFAALDVSQDETAICVVDHDGAIVAESKVTTSPDAITQWLSTWTTDLERVGMETGPLRVRCRAA</sequence>
<dbReference type="EMBL" id="FWFZ01000034">
    <property type="protein sequence ID" value="SLN75239.1"/>
    <property type="molecule type" value="Genomic_DNA"/>
</dbReference>
<gene>
    <name evidence="1" type="ORF">ROA7023_03923</name>
</gene>
<protein>
    <submittedName>
        <fullName evidence="1">Uncharacterized protein</fullName>
    </submittedName>
</protein>